<proteinExistence type="predicted"/>
<dbReference type="Pfam" id="PF13478">
    <property type="entry name" value="XdhC_C"/>
    <property type="match status" value="1"/>
</dbReference>
<dbReference type="EMBL" id="BSNI01000002">
    <property type="protein sequence ID" value="GLQ17019.1"/>
    <property type="molecule type" value="Genomic_DNA"/>
</dbReference>
<dbReference type="Gene3D" id="3.40.50.720">
    <property type="entry name" value="NAD(P)-binding Rossmann-like Domain"/>
    <property type="match status" value="1"/>
</dbReference>
<evidence type="ECO:0000313" key="4">
    <source>
        <dbReference type="Proteomes" id="UP001161405"/>
    </source>
</evidence>
<keyword evidence="4" id="KW-1185">Reference proteome</keyword>
<dbReference type="InterPro" id="IPR027051">
    <property type="entry name" value="XdhC_Rossmann_dom"/>
</dbReference>
<dbReference type="PANTHER" id="PTHR30388:SF6">
    <property type="entry name" value="XANTHINE DEHYDROGENASE SUBUNIT A-RELATED"/>
    <property type="match status" value="1"/>
</dbReference>
<feature type="domain" description="XdhC Rossmann" evidence="2">
    <location>
        <begin position="116"/>
        <end position="256"/>
    </location>
</feature>
<protein>
    <submittedName>
        <fullName evidence="3">Xanthine dehydrogenase accessory protein XdhC</fullName>
    </submittedName>
</protein>
<evidence type="ECO:0000259" key="2">
    <source>
        <dbReference type="Pfam" id="PF13478"/>
    </source>
</evidence>
<dbReference type="PANTHER" id="PTHR30388">
    <property type="entry name" value="ALDEHYDE OXIDOREDUCTASE MOLYBDENUM COFACTOR ASSEMBLY PROTEIN"/>
    <property type="match status" value="1"/>
</dbReference>
<gene>
    <name evidence="3" type="ORF">GCM10007879_12680</name>
</gene>
<dbReference type="Pfam" id="PF02625">
    <property type="entry name" value="XdhC_CoxI"/>
    <property type="match status" value="1"/>
</dbReference>
<dbReference type="InterPro" id="IPR003777">
    <property type="entry name" value="XdhC_CoxI"/>
</dbReference>
<evidence type="ECO:0000313" key="3">
    <source>
        <dbReference type="EMBL" id="GLQ17019.1"/>
    </source>
</evidence>
<dbReference type="InterPro" id="IPR052698">
    <property type="entry name" value="MoCofactor_Util/Proc"/>
</dbReference>
<dbReference type="Proteomes" id="UP001161405">
    <property type="component" value="Unassembled WGS sequence"/>
</dbReference>
<accession>A0ABQ5UQ71</accession>
<organism evidence="3 4">
    <name type="scientific">Maritalea porphyrae</name>
    <dbReference type="NCBI Taxonomy" id="880732"/>
    <lineage>
        <taxon>Bacteria</taxon>
        <taxon>Pseudomonadati</taxon>
        <taxon>Pseudomonadota</taxon>
        <taxon>Alphaproteobacteria</taxon>
        <taxon>Hyphomicrobiales</taxon>
        <taxon>Devosiaceae</taxon>
        <taxon>Maritalea</taxon>
    </lineage>
</organism>
<dbReference type="RefSeq" id="WP_284362870.1">
    <property type="nucleotide sequence ID" value="NZ_BSNI01000002.1"/>
</dbReference>
<name>A0ABQ5UQ71_9HYPH</name>
<reference evidence="3" key="1">
    <citation type="journal article" date="2014" name="Int. J. Syst. Evol. Microbiol.">
        <title>Complete genome of a new Firmicutes species belonging to the dominant human colonic microbiota ('Ruminococcus bicirculans') reveals two chromosomes and a selective capacity to utilize plant glucans.</title>
        <authorList>
            <consortium name="NISC Comparative Sequencing Program"/>
            <person name="Wegmann U."/>
            <person name="Louis P."/>
            <person name="Goesmann A."/>
            <person name="Henrissat B."/>
            <person name="Duncan S.H."/>
            <person name="Flint H.J."/>
        </authorList>
    </citation>
    <scope>NUCLEOTIDE SEQUENCE</scope>
    <source>
        <strain evidence="3">NBRC 107169</strain>
    </source>
</reference>
<reference evidence="3" key="2">
    <citation type="submission" date="2023-01" db="EMBL/GenBank/DDBJ databases">
        <title>Draft genome sequence of Maritalea porphyrae strain NBRC 107169.</title>
        <authorList>
            <person name="Sun Q."/>
            <person name="Mori K."/>
        </authorList>
    </citation>
    <scope>NUCLEOTIDE SEQUENCE</scope>
    <source>
        <strain evidence="3">NBRC 107169</strain>
    </source>
</reference>
<dbReference type="NCBIfam" id="TIGR02964">
    <property type="entry name" value="xanthine_xdhC"/>
    <property type="match status" value="1"/>
</dbReference>
<evidence type="ECO:0000259" key="1">
    <source>
        <dbReference type="Pfam" id="PF02625"/>
    </source>
</evidence>
<comment type="caution">
    <text evidence="3">The sequence shown here is derived from an EMBL/GenBank/DDBJ whole genome shotgun (WGS) entry which is preliminary data.</text>
</comment>
<sequence length="279" mass="29806">MALSPTQVQNFLDADPAIDVQISGVKGSSPREVGAWMLVSAHDVIGTIGGGQLEYMMTDEARKMLRNGQSSKHLDVPLGPEIGQCCGGHVRINLAVAASEMILQRSEAERFAQPDILIFGAGHVGKALARALSLLPVNPILIDQRESELPSIKGVEKRLSPLPEAELRDAKPGSAIVVLTHDHALDFLIAGEALSLGHFSYVGMIGSKTKRATFKSWLREAYDGDVDAGKLICPIGVQKGTDKRPEIIAAFVVAEIMQTLDQMGQLVANHTGGGMVDAR</sequence>
<dbReference type="InterPro" id="IPR014308">
    <property type="entry name" value="Xanthine_DH_XdhC"/>
</dbReference>
<feature type="domain" description="XdhC- CoxI" evidence="1">
    <location>
        <begin position="20"/>
        <end position="71"/>
    </location>
</feature>